<dbReference type="SUPFAM" id="SSF53850">
    <property type="entry name" value="Periplasmic binding protein-like II"/>
    <property type="match status" value="1"/>
</dbReference>
<evidence type="ECO:0000256" key="3">
    <source>
        <dbReference type="ARBA" id="ARBA00023125"/>
    </source>
</evidence>
<dbReference type="EMBL" id="FPJG01000006">
    <property type="protein sequence ID" value="SFW91003.1"/>
    <property type="molecule type" value="Genomic_DNA"/>
</dbReference>
<keyword evidence="2" id="KW-0805">Transcription regulation</keyword>
<dbReference type="GO" id="GO:0003677">
    <property type="term" value="F:DNA binding"/>
    <property type="evidence" value="ECO:0007669"/>
    <property type="project" value="UniProtKB-KW"/>
</dbReference>
<dbReference type="CDD" id="cd08414">
    <property type="entry name" value="PBP2_LTTR_aromatics_like"/>
    <property type="match status" value="1"/>
</dbReference>
<dbReference type="Pfam" id="PF03466">
    <property type="entry name" value="LysR_substrate"/>
    <property type="match status" value="1"/>
</dbReference>
<dbReference type="Proteomes" id="UP000182740">
    <property type="component" value="Unassembled WGS sequence"/>
</dbReference>
<dbReference type="STRING" id="546364.SAMN04489730_7783"/>
<name>A0A1K1T351_9PSEU</name>
<keyword evidence="4" id="KW-0804">Transcription</keyword>
<dbReference type="PANTHER" id="PTHR30346">
    <property type="entry name" value="TRANSCRIPTIONAL DUAL REGULATOR HCAR-RELATED"/>
    <property type="match status" value="1"/>
</dbReference>
<dbReference type="GO" id="GO:0032993">
    <property type="term" value="C:protein-DNA complex"/>
    <property type="evidence" value="ECO:0007669"/>
    <property type="project" value="TreeGrafter"/>
</dbReference>
<keyword evidence="7" id="KW-1185">Reference proteome</keyword>
<protein>
    <submittedName>
        <fullName evidence="6">DNA-binding transcriptional regulator, LysR family</fullName>
    </submittedName>
</protein>
<dbReference type="GO" id="GO:0003700">
    <property type="term" value="F:DNA-binding transcription factor activity"/>
    <property type="evidence" value="ECO:0007669"/>
    <property type="project" value="InterPro"/>
</dbReference>
<dbReference type="FunFam" id="1.10.10.10:FF:000001">
    <property type="entry name" value="LysR family transcriptional regulator"/>
    <property type="match status" value="1"/>
</dbReference>
<keyword evidence="3 6" id="KW-0238">DNA-binding</keyword>
<dbReference type="Gene3D" id="1.10.10.10">
    <property type="entry name" value="Winged helix-like DNA-binding domain superfamily/Winged helix DNA-binding domain"/>
    <property type="match status" value="1"/>
</dbReference>
<dbReference type="InterPro" id="IPR036388">
    <property type="entry name" value="WH-like_DNA-bd_sf"/>
</dbReference>
<dbReference type="InterPro" id="IPR036390">
    <property type="entry name" value="WH_DNA-bd_sf"/>
</dbReference>
<evidence type="ECO:0000256" key="4">
    <source>
        <dbReference type="ARBA" id="ARBA00023163"/>
    </source>
</evidence>
<dbReference type="SUPFAM" id="SSF46785">
    <property type="entry name" value="Winged helix' DNA-binding domain"/>
    <property type="match status" value="1"/>
</dbReference>
<organism evidence="6 7">
    <name type="scientific">Amycolatopsis australiensis</name>
    <dbReference type="NCBI Taxonomy" id="546364"/>
    <lineage>
        <taxon>Bacteria</taxon>
        <taxon>Bacillati</taxon>
        <taxon>Actinomycetota</taxon>
        <taxon>Actinomycetes</taxon>
        <taxon>Pseudonocardiales</taxon>
        <taxon>Pseudonocardiaceae</taxon>
        <taxon>Amycolatopsis</taxon>
    </lineage>
</organism>
<evidence type="ECO:0000313" key="7">
    <source>
        <dbReference type="Proteomes" id="UP000182740"/>
    </source>
</evidence>
<evidence type="ECO:0000259" key="5">
    <source>
        <dbReference type="PROSITE" id="PS50931"/>
    </source>
</evidence>
<evidence type="ECO:0000256" key="1">
    <source>
        <dbReference type="ARBA" id="ARBA00009437"/>
    </source>
</evidence>
<dbReference type="InterPro" id="IPR000847">
    <property type="entry name" value="LysR_HTH_N"/>
</dbReference>
<evidence type="ECO:0000256" key="2">
    <source>
        <dbReference type="ARBA" id="ARBA00023015"/>
    </source>
</evidence>
<dbReference type="Pfam" id="PF00126">
    <property type="entry name" value="HTH_1"/>
    <property type="match status" value="1"/>
</dbReference>
<dbReference type="Gene3D" id="3.40.190.10">
    <property type="entry name" value="Periplasmic binding protein-like II"/>
    <property type="match status" value="2"/>
</dbReference>
<dbReference type="PROSITE" id="PS50931">
    <property type="entry name" value="HTH_LYSR"/>
    <property type="match status" value="1"/>
</dbReference>
<feature type="domain" description="HTH lysR-type" evidence="5">
    <location>
        <begin position="1"/>
        <end position="58"/>
    </location>
</feature>
<dbReference type="InterPro" id="IPR005119">
    <property type="entry name" value="LysR_subst-bd"/>
</dbReference>
<accession>A0A1K1T351</accession>
<comment type="similarity">
    <text evidence="1">Belongs to the LysR transcriptional regulatory family.</text>
</comment>
<dbReference type="AlphaFoldDB" id="A0A1K1T351"/>
<dbReference type="PRINTS" id="PR00039">
    <property type="entry name" value="HTHLYSR"/>
</dbReference>
<dbReference type="PANTHER" id="PTHR30346:SF28">
    <property type="entry name" value="HTH-TYPE TRANSCRIPTIONAL REGULATOR CYNR"/>
    <property type="match status" value="1"/>
</dbReference>
<evidence type="ECO:0000313" key="6">
    <source>
        <dbReference type="EMBL" id="SFW91003.1"/>
    </source>
</evidence>
<proteinExistence type="inferred from homology"/>
<reference evidence="7" key="1">
    <citation type="submission" date="2016-11" db="EMBL/GenBank/DDBJ databases">
        <authorList>
            <person name="Varghese N."/>
            <person name="Submissions S."/>
        </authorList>
    </citation>
    <scope>NUCLEOTIDE SEQUENCE [LARGE SCALE GENOMIC DNA]</scope>
    <source>
        <strain evidence="7">DSM 44671</strain>
    </source>
</reference>
<sequence>MELRELRAFVAVVEAGAMSKAARRLHVSQPALSQTITALERRLGVRLLVRTSTGVRVTDAGTTLLAEARGVLARHDQALAAMARHAKTGGGVLRVGVPLELPPELLPTALDRLAQAYPDTRVQARHLSSVAQVSALRAGELDVGLVRERPAGADLDAALVVEENVGVLLAADVAEKLAGPDGVRLESLAGLDWFAFARAGSPAWYDELAAILRSHGLDVGPDVPEEQRLIVELKIPAVSAGGAYAFAPPGWPYPLPDTVRWSPLAGNPIIRRTWAVWPATSHRRDLAAFVAALEDHQPRRSRA</sequence>
<dbReference type="RefSeq" id="WP_072480902.1">
    <property type="nucleotide sequence ID" value="NZ_FPJG01000006.1"/>
</dbReference>
<gene>
    <name evidence="6" type="ORF">SAMN04489730_7783</name>
</gene>